<dbReference type="InterPro" id="IPR011992">
    <property type="entry name" value="EF-hand-dom_pair"/>
</dbReference>
<feature type="compositionally biased region" description="Basic and acidic residues" evidence="6">
    <location>
        <begin position="714"/>
        <end position="742"/>
    </location>
</feature>
<dbReference type="GO" id="GO:0016020">
    <property type="term" value="C:membrane"/>
    <property type="evidence" value="ECO:0007669"/>
    <property type="project" value="UniProtKB-SubCell"/>
</dbReference>
<dbReference type="PANTHER" id="PTHR31323:SF14">
    <property type="entry name" value="MECHANOSENSITIVE ION CHANNEL PROTEIN MSY2"/>
    <property type="match status" value="1"/>
</dbReference>
<feature type="compositionally biased region" description="Polar residues" evidence="6">
    <location>
        <begin position="1"/>
        <end position="10"/>
    </location>
</feature>
<dbReference type="Proteomes" id="UP000554235">
    <property type="component" value="Unassembled WGS sequence"/>
</dbReference>
<dbReference type="Pfam" id="PF00924">
    <property type="entry name" value="MS_channel_2nd"/>
    <property type="match status" value="1"/>
</dbReference>
<name>A0A8H4L597_9HYPO</name>
<keyword evidence="5 7" id="KW-0472">Membrane</keyword>
<feature type="transmembrane region" description="Helical" evidence="7">
    <location>
        <begin position="251"/>
        <end position="272"/>
    </location>
</feature>
<proteinExistence type="predicted"/>
<feature type="compositionally biased region" description="Basic and acidic residues" evidence="6">
    <location>
        <begin position="775"/>
        <end position="803"/>
    </location>
</feature>
<dbReference type="GO" id="GO:0006874">
    <property type="term" value="P:intracellular calcium ion homeostasis"/>
    <property type="evidence" value="ECO:0007669"/>
    <property type="project" value="TreeGrafter"/>
</dbReference>
<comment type="subcellular location">
    <subcellularLocation>
        <location evidence="1">Membrane</location>
    </subcellularLocation>
</comment>
<dbReference type="InterPro" id="IPR002048">
    <property type="entry name" value="EF_hand_dom"/>
</dbReference>
<dbReference type="InterPro" id="IPR058650">
    <property type="entry name" value="Msy1/2-like"/>
</dbReference>
<dbReference type="InterPro" id="IPR018247">
    <property type="entry name" value="EF_Hand_1_Ca_BS"/>
</dbReference>
<dbReference type="AlphaFoldDB" id="A0A8H4L597"/>
<gene>
    <name evidence="9" type="ORF">FALBO_10654</name>
</gene>
<dbReference type="Pfam" id="PF25886">
    <property type="entry name" value="Msy1"/>
    <property type="match status" value="1"/>
</dbReference>
<comment type="caution">
    <text evidence="9">The sequence shown here is derived from an EMBL/GenBank/DDBJ whole genome shotgun (WGS) entry which is preliminary data.</text>
</comment>
<evidence type="ECO:0000313" key="9">
    <source>
        <dbReference type="EMBL" id="KAF4462546.1"/>
    </source>
</evidence>
<feature type="compositionally biased region" description="Low complexity" evidence="6">
    <location>
        <begin position="882"/>
        <end position="893"/>
    </location>
</feature>
<dbReference type="PROSITE" id="PS50222">
    <property type="entry name" value="EF_HAND_2"/>
    <property type="match status" value="1"/>
</dbReference>
<feature type="transmembrane region" description="Helical" evidence="7">
    <location>
        <begin position="517"/>
        <end position="537"/>
    </location>
</feature>
<feature type="compositionally biased region" description="Polar residues" evidence="6">
    <location>
        <begin position="864"/>
        <end position="876"/>
    </location>
</feature>
<feature type="region of interest" description="Disordered" evidence="6">
    <location>
        <begin position="1"/>
        <end position="95"/>
    </location>
</feature>
<evidence type="ECO:0000259" key="8">
    <source>
        <dbReference type="PROSITE" id="PS50222"/>
    </source>
</evidence>
<keyword evidence="10" id="KW-1185">Reference proteome</keyword>
<keyword evidence="3" id="KW-0106">Calcium</keyword>
<dbReference type="PROSITE" id="PS00018">
    <property type="entry name" value="EF_HAND_1"/>
    <property type="match status" value="1"/>
</dbReference>
<feature type="transmembrane region" description="Helical" evidence="7">
    <location>
        <begin position="118"/>
        <end position="139"/>
    </location>
</feature>
<dbReference type="SUPFAM" id="SSF47473">
    <property type="entry name" value="EF-hand"/>
    <property type="match status" value="1"/>
</dbReference>
<evidence type="ECO:0000256" key="5">
    <source>
        <dbReference type="ARBA" id="ARBA00023136"/>
    </source>
</evidence>
<accession>A0A8H4L597</accession>
<sequence length="908" mass="99650">MVNHPSLSPRNSRHSGFIPLGGGKNSHDMSEGIQLTPVKSNASNTGHRKAEMPHPSSFDSASQHENEKSGHHHGHRGRRRKAGEGHLSRSNTGGDEASLNAMGRLYNKIIGFSVITRYLVYVAPVSLLLAIPLIVLPAIGQKNGIPIGKLTSNDTKQNGGDGPPLFKIFLWVEIMWLSLWAAKVVAWFLPALFMFFTGVVSKGTRKYATVLGNLILPFSFFFWALASYVTFKNLWSGQDGKNTYVPWVRTMGRVLGGLFVSSAVFLGEKAIVQLIGISYHQRSFANRIKASKREVHLLGLLYDASRTLFPMHCPEFADEDYIINDSIEVMLRGKKGHKRAGSATPMKLIGEVGRIGDKVTSVFGNIASEITGKSVFNPNSAHSIVLEALEKTRTSEAMGRRIWMSFVVENHNSLVLEDFQEVLGPAYKDEAEEAFYMIDNDDNGDISLDEMVRKTVEIGTERKAIAEGMKDIGQALRAFDKILLFVVLLIVVFVFLAFFQSSFIATLTTAGTTLLSLSFIFAVTAQEFLGSCIFLFVKHPYDVGDRVDISGTKMVVNKISLLYSVFHRLDTMQTVQVPNIQLNNIWIENISRSKAMHETVEVNVSFDTSFEDIELLRVEMEKFVRQPENARDFQPDLSISVGGVGDLDKLLLYVTIAHKSNWHNDSVRASRRSKFMCALALALKKVPVDGPGGGGEPLGGPTNPTYSVAVTDDFASKSRDDAAKAKDEARMVPTAKHEHTEQGETQAMHDFNARPPAAGVAPWDNGDNNTLGSGDDDHGRAREIENLRSDLKRESTRGRRKAGEGVPQLSLETAPRPSISMTQASPRSPQPGPFDEEAETGMGATPYHSNLSAGPSRGSHGYQPYSSSASNVQTNVPHPLHSSPSQRRAQQGPPQGPPPQGPPPAPRR</sequence>
<protein>
    <recommendedName>
        <fullName evidence="8">EF-hand domain-containing protein</fullName>
    </recommendedName>
</protein>
<dbReference type="Gene3D" id="2.30.30.60">
    <property type="match status" value="1"/>
</dbReference>
<evidence type="ECO:0000256" key="1">
    <source>
        <dbReference type="ARBA" id="ARBA00004370"/>
    </source>
</evidence>
<feature type="transmembrane region" description="Helical" evidence="7">
    <location>
        <begin position="208"/>
        <end position="231"/>
    </location>
</feature>
<keyword evidence="2 7" id="KW-0812">Transmembrane</keyword>
<feature type="compositionally biased region" description="Pro residues" evidence="6">
    <location>
        <begin position="894"/>
        <end position="908"/>
    </location>
</feature>
<dbReference type="InterPro" id="IPR023408">
    <property type="entry name" value="MscS_beta-dom_sf"/>
</dbReference>
<dbReference type="SUPFAM" id="SSF50182">
    <property type="entry name" value="Sm-like ribonucleoproteins"/>
    <property type="match status" value="1"/>
</dbReference>
<dbReference type="GO" id="GO:0005262">
    <property type="term" value="F:calcium channel activity"/>
    <property type="evidence" value="ECO:0007669"/>
    <property type="project" value="TreeGrafter"/>
</dbReference>
<dbReference type="OrthoDB" id="544685at2759"/>
<organism evidence="9 10">
    <name type="scientific">Fusarium albosuccineum</name>
    <dbReference type="NCBI Taxonomy" id="1237068"/>
    <lineage>
        <taxon>Eukaryota</taxon>
        <taxon>Fungi</taxon>
        <taxon>Dikarya</taxon>
        <taxon>Ascomycota</taxon>
        <taxon>Pezizomycotina</taxon>
        <taxon>Sordariomycetes</taxon>
        <taxon>Hypocreomycetidae</taxon>
        <taxon>Hypocreales</taxon>
        <taxon>Nectriaceae</taxon>
        <taxon>Fusarium</taxon>
        <taxon>Fusarium decemcellulare species complex</taxon>
    </lineage>
</organism>
<reference evidence="9 10" key="1">
    <citation type="submission" date="2020-01" db="EMBL/GenBank/DDBJ databases">
        <title>Identification and distribution of gene clusters putatively required for synthesis of sphingolipid metabolism inhibitors in phylogenetically diverse species of the filamentous fungus Fusarium.</title>
        <authorList>
            <person name="Kim H.-S."/>
            <person name="Busman M."/>
            <person name="Brown D.W."/>
            <person name="Divon H."/>
            <person name="Uhlig S."/>
            <person name="Proctor R.H."/>
        </authorList>
    </citation>
    <scope>NUCLEOTIDE SEQUENCE [LARGE SCALE GENOMIC DNA]</scope>
    <source>
        <strain evidence="9 10">NRRL 20459</strain>
    </source>
</reference>
<feature type="region of interest" description="Disordered" evidence="6">
    <location>
        <begin position="713"/>
        <end position="908"/>
    </location>
</feature>
<evidence type="ECO:0000256" key="6">
    <source>
        <dbReference type="SAM" id="MobiDB-lite"/>
    </source>
</evidence>
<evidence type="ECO:0000256" key="3">
    <source>
        <dbReference type="ARBA" id="ARBA00022837"/>
    </source>
</evidence>
<evidence type="ECO:0000313" key="10">
    <source>
        <dbReference type="Proteomes" id="UP000554235"/>
    </source>
</evidence>
<feature type="compositionally biased region" description="Basic residues" evidence="6">
    <location>
        <begin position="70"/>
        <end position="81"/>
    </location>
</feature>
<feature type="transmembrane region" description="Helical" evidence="7">
    <location>
        <begin position="482"/>
        <end position="505"/>
    </location>
</feature>
<keyword evidence="4 7" id="KW-1133">Transmembrane helix</keyword>
<dbReference type="InterPro" id="IPR010920">
    <property type="entry name" value="LSM_dom_sf"/>
</dbReference>
<feature type="transmembrane region" description="Helical" evidence="7">
    <location>
        <begin position="174"/>
        <end position="196"/>
    </location>
</feature>
<dbReference type="InterPro" id="IPR006685">
    <property type="entry name" value="MscS_channel_2nd"/>
</dbReference>
<dbReference type="GO" id="GO:0005509">
    <property type="term" value="F:calcium ion binding"/>
    <property type="evidence" value="ECO:0007669"/>
    <property type="project" value="InterPro"/>
</dbReference>
<feature type="domain" description="EF-hand" evidence="8">
    <location>
        <begin position="426"/>
        <end position="461"/>
    </location>
</feature>
<evidence type="ECO:0000256" key="2">
    <source>
        <dbReference type="ARBA" id="ARBA00022692"/>
    </source>
</evidence>
<dbReference type="PANTHER" id="PTHR31323">
    <property type="entry name" value="MECHANOSENSITIVE ION CHANNEL PROTEIN MSY2"/>
    <property type="match status" value="1"/>
</dbReference>
<evidence type="ECO:0000256" key="4">
    <source>
        <dbReference type="ARBA" id="ARBA00022989"/>
    </source>
</evidence>
<dbReference type="EMBL" id="JAADYS010001519">
    <property type="protein sequence ID" value="KAF4462546.1"/>
    <property type="molecule type" value="Genomic_DNA"/>
</dbReference>
<evidence type="ECO:0000256" key="7">
    <source>
        <dbReference type="SAM" id="Phobius"/>
    </source>
</evidence>